<dbReference type="WBParaSite" id="nRc.2.0.1.t28751-RA">
    <property type="protein sequence ID" value="nRc.2.0.1.t28751-RA"/>
    <property type="gene ID" value="nRc.2.0.1.g28751"/>
</dbReference>
<protein>
    <submittedName>
        <fullName evidence="2">Uncharacterized protein</fullName>
    </submittedName>
</protein>
<name>A0A915JRA9_ROMCU</name>
<dbReference type="Proteomes" id="UP000887565">
    <property type="component" value="Unplaced"/>
</dbReference>
<sequence>GECTEYKLGFFCSYVCKSGNKIFQLSVRYHNSVTLEFANSGFLLLNYTKYCRMDSRLIIGLLVLILLKLGNTVFDDPCCIFRPKCDCEISPLPTIPPAMEAELRMALDDNNYKDGRYIGPMPGKAKKRRRRFIRNMPNRRHIKGRKCL</sequence>
<evidence type="ECO:0000313" key="1">
    <source>
        <dbReference type="Proteomes" id="UP000887565"/>
    </source>
</evidence>
<accession>A0A915JRA9</accession>
<reference evidence="2" key="1">
    <citation type="submission" date="2022-11" db="UniProtKB">
        <authorList>
            <consortium name="WormBaseParasite"/>
        </authorList>
    </citation>
    <scope>IDENTIFICATION</scope>
</reference>
<dbReference type="AlphaFoldDB" id="A0A915JRA9"/>
<keyword evidence="1" id="KW-1185">Reference proteome</keyword>
<proteinExistence type="predicted"/>
<organism evidence="1 2">
    <name type="scientific">Romanomermis culicivorax</name>
    <name type="common">Nematode worm</name>
    <dbReference type="NCBI Taxonomy" id="13658"/>
    <lineage>
        <taxon>Eukaryota</taxon>
        <taxon>Metazoa</taxon>
        <taxon>Ecdysozoa</taxon>
        <taxon>Nematoda</taxon>
        <taxon>Enoplea</taxon>
        <taxon>Dorylaimia</taxon>
        <taxon>Mermithida</taxon>
        <taxon>Mermithoidea</taxon>
        <taxon>Mermithidae</taxon>
        <taxon>Romanomermis</taxon>
    </lineage>
</organism>
<evidence type="ECO:0000313" key="2">
    <source>
        <dbReference type="WBParaSite" id="nRc.2.0.1.t28751-RA"/>
    </source>
</evidence>